<accession>R0KKS6</accession>
<reference evidence="3 4" key="1">
    <citation type="journal article" date="2012" name="PLoS Pathog.">
        <title>Diverse lifestyles and strategies of plant pathogenesis encoded in the genomes of eighteen Dothideomycetes fungi.</title>
        <authorList>
            <person name="Ohm R.A."/>
            <person name="Feau N."/>
            <person name="Henrissat B."/>
            <person name="Schoch C.L."/>
            <person name="Horwitz B.A."/>
            <person name="Barry K.W."/>
            <person name="Condon B.J."/>
            <person name="Copeland A.C."/>
            <person name="Dhillon B."/>
            <person name="Glaser F."/>
            <person name="Hesse C.N."/>
            <person name="Kosti I."/>
            <person name="LaButti K."/>
            <person name="Lindquist E.A."/>
            <person name="Lucas S."/>
            <person name="Salamov A.A."/>
            <person name="Bradshaw R.E."/>
            <person name="Ciuffetti L."/>
            <person name="Hamelin R.C."/>
            <person name="Kema G.H.J."/>
            <person name="Lawrence C."/>
            <person name="Scott J.A."/>
            <person name="Spatafora J.W."/>
            <person name="Turgeon B.G."/>
            <person name="de Wit P.J.G.M."/>
            <person name="Zhong S."/>
            <person name="Goodwin S.B."/>
            <person name="Grigoriev I.V."/>
        </authorList>
    </citation>
    <scope>NUCLEOTIDE SEQUENCE [LARGE SCALE GENOMIC DNA]</scope>
    <source>
        <strain evidence="4">28A</strain>
    </source>
</reference>
<evidence type="ECO:0000313" key="4">
    <source>
        <dbReference type="Proteomes" id="UP000016935"/>
    </source>
</evidence>
<dbReference type="RefSeq" id="XP_008023755.1">
    <property type="nucleotide sequence ID" value="XM_008025564.1"/>
</dbReference>
<name>R0KKS6_EXST2</name>
<feature type="signal peptide" evidence="2">
    <location>
        <begin position="1"/>
        <end position="20"/>
    </location>
</feature>
<feature type="chain" id="PRO_5004343340" description="Secreted protein" evidence="2">
    <location>
        <begin position="21"/>
        <end position="139"/>
    </location>
</feature>
<dbReference type="GeneID" id="19404373"/>
<proteinExistence type="predicted"/>
<dbReference type="HOGENOM" id="CLU_1846338_0_0_1"/>
<evidence type="ECO:0000256" key="1">
    <source>
        <dbReference type="SAM" id="MobiDB-lite"/>
    </source>
</evidence>
<dbReference type="EMBL" id="KB908537">
    <property type="protein sequence ID" value="EOA88562.1"/>
    <property type="molecule type" value="Genomic_DNA"/>
</dbReference>
<keyword evidence="4" id="KW-1185">Reference proteome</keyword>
<evidence type="ECO:0000313" key="3">
    <source>
        <dbReference type="EMBL" id="EOA88562.1"/>
    </source>
</evidence>
<reference evidence="3 4" key="2">
    <citation type="journal article" date="2013" name="PLoS Genet.">
        <title>Comparative genome structure, secondary metabolite, and effector coding capacity across Cochliobolus pathogens.</title>
        <authorList>
            <person name="Condon B.J."/>
            <person name="Leng Y."/>
            <person name="Wu D."/>
            <person name="Bushley K.E."/>
            <person name="Ohm R.A."/>
            <person name="Otillar R."/>
            <person name="Martin J."/>
            <person name="Schackwitz W."/>
            <person name="Grimwood J."/>
            <person name="MohdZainudin N."/>
            <person name="Xue C."/>
            <person name="Wang R."/>
            <person name="Manning V.A."/>
            <person name="Dhillon B."/>
            <person name="Tu Z.J."/>
            <person name="Steffenson B.J."/>
            <person name="Salamov A."/>
            <person name="Sun H."/>
            <person name="Lowry S."/>
            <person name="LaButti K."/>
            <person name="Han J."/>
            <person name="Copeland A."/>
            <person name="Lindquist E."/>
            <person name="Barry K."/>
            <person name="Schmutz J."/>
            <person name="Baker S.E."/>
            <person name="Ciuffetti L.M."/>
            <person name="Grigoriev I.V."/>
            <person name="Zhong S."/>
            <person name="Turgeon B.G."/>
        </authorList>
    </citation>
    <scope>NUCLEOTIDE SEQUENCE [LARGE SCALE GENOMIC DNA]</scope>
    <source>
        <strain evidence="4">28A</strain>
    </source>
</reference>
<sequence>MLICGCHCFAASLALALALALVLRCLCKAPTLALAVGRRAHTDDGTRHPCSRCMQGRWAPLAASLTSASQPLAWPVLHTPNAPVRSTTRPPAVLFRDKFTTVRYQPWPLPSVTPGPVGARAANTHGNTQSAHAPALLAA</sequence>
<gene>
    <name evidence="3" type="ORF">SETTUDRAFT_38603</name>
</gene>
<dbReference type="AlphaFoldDB" id="R0KKS6"/>
<feature type="region of interest" description="Disordered" evidence="1">
    <location>
        <begin position="115"/>
        <end position="139"/>
    </location>
</feature>
<dbReference type="Proteomes" id="UP000016935">
    <property type="component" value="Unassembled WGS sequence"/>
</dbReference>
<keyword evidence="2" id="KW-0732">Signal</keyword>
<protein>
    <recommendedName>
        <fullName evidence="5">Secreted protein</fullName>
    </recommendedName>
</protein>
<evidence type="ECO:0008006" key="5">
    <source>
        <dbReference type="Google" id="ProtNLM"/>
    </source>
</evidence>
<organism evidence="3 4">
    <name type="scientific">Exserohilum turcicum (strain 28A)</name>
    <name type="common">Northern leaf blight fungus</name>
    <name type="synonym">Setosphaeria turcica</name>
    <dbReference type="NCBI Taxonomy" id="671987"/>
    <lineage>
        <taxon>Eukaryota</taxon>
        <taxon>Fungi</taxon>
        <taxon>Dikarya</taxon>
        <taxon>Ascomycota</taxon>
        <taxon>Pezizomycotina</taxon>
        <taxon>Dothideomycetes</taxon>
        <taxon>Pleosporomycetidae</taxon>
        <taxon>Pleosporales</taxon>
        <taxon>Pleosporineae</taxon>
        <taxon>Pleosporaceae</taxon>
        <taxon>Exserohilum</taxon>
    </lineage>
</organism>
<evidence type="ECO:0000256" key="2">
    <source>
        <dbReference type="SAM" id="SignalP"/>
    </source>
</evidence>